<dbReference type="AlphaFoldDB" id="A0A6A1VKB8"/>
<sequence length="107" mass="13292">MTAYIEVNFDRRFFGCVNYKFGRSCGFFMWFDPPMCVHERRVLTRIQERHERTHTEFEIESHLKTKEDEYAKRTARMEEYGKHIVRMKEEYAKRSEMMERNMTRLHL</sequence>
<dbReference type="EMBL" id="RXIC02000023">
    <property type="protein sequence ID" value="KAB1213173.1"/>
    <property type="molecule type" value="Genomic_DNA"/>
</dbReference>
<protein>
    <submittedName>
        <fullName evidence="1">Uncharacterized protein</fullName>
    </submittedName>
</protein>
<comment type="caution">
    <text evidence="1">The sequence shown here is derived from an EMBL/GenBank/DDBJ whole genome shotgun (WGS) entry which is preliminary data.</text>
</comment>
<evidence type="ECO:0000313" key="2">
    <source>
        <dbReference type="Proteomes" id="UP000516437"/>
    </source>
</evidence>
<proteinExistence type="predicted"/>
<reference evidence="1 2" key="1">
    <citation type="journal article" date="2019" name="Plant Biotechnol. J.">
        <title>The red bayberry genome and genetic basis of sex determination.</title>
        <authorList>
            <person name="Jia H.M."/>
            <person name="Jia H.J."/>
            <person name="Cai Q.L."/>
            <person name="Wang Y."/>
            <person name="Zhao H.B."/>
            <person name="Yang W.F."/>
            <person name="Wang G.Y."/>
            <person name="Li Y.H."/>
            <person name="Zhan D.L."/>
            <person name="Shen Y.T."/>
            <person name="Niu Q.F."/>
            <person name="Chang L."/>
            <person name="Qiu J."/>
            <person name="Zhao L."/>
            <person name="Xie H.B."/>
            <person name="Fu W.Y."/>
            <person name="Jin J."/>
            <person name="Li X.W."/>
            <person name="Jiao Y."/>
            <person name="Zhou C.C."/>
            <person name="Tu T."/>
            <person name="Chai C.Y."/>
            <person name="Gao J.L."/>
            <person name="Fan L.J."/>
            <person name="van de Weg E."/>
            <person name="Wang J.Y."/>
            <person name="Gao Z.S."/>
        </authorList>
    </citation>
    <scope>NUCLEOTIDE SEQUENCE [LARGE SCALE GENOMIC DNA]</scope>
    <source>
        <tissue evidence="1">Leaves</tissue>
    </source>
</reference>
<dbReference type="OrthoDB" id="1295360at2759"/>
<gene>
    <name evidence="1" type="ORF">CJ030_MR5G021751</name>
</gene>
<organism evidence="1 2">
    <name type="scientific">Morella rubra</name>
    <name type="common">Chinese bayberry</name>
    <dbReference type="NCBI Taxonomy" id="262757"/>
    <lineage>
        <taxon>Eukaryota</taxon>
        <taxon>Viridiplantae</taxon>
        <taxon>Streptophyta</taxon>
        <taxon>Embryophyta</taxon>
        <taxon>Tracheophyta</taxon>
        <taxon>Spermatophyta</taxon>
        <taxon>Magnoliopsida</taxon>
        <taxon>eudicotyledons</taxon>
        <taxon>Gunneridae</taxon>
        <taxon>Pentapetalae</taxon>
        <taxon>rosids</taxon>
        <taxon>fabids</taxon>
        <taxon>Fagales</taxon>
        <taxon>Myricaceae</taxon>
        <taxon>Morella</taxon>
    </lineage>
</organism>
<name>A0A6A1VKB8_9ROSI</name>
<dbReference type="Proteomes" id="UP000516437">
    <property type="component" value="Chromosome 5"/>
</dbReference>
<keyword evidence="2" id="KW-1185">Reference proteome</keyword>
<evidence type="ECO:0000313" key="1">
    <source>
        <dbReference type="EMBL" id="KAB1213173.1"/>
    </source>
</evidence>
<accession>A0A6A1VKB8</accession>